<proteinExistence type="predicted"/>
<dbReference type="AlphaFoldDB" id="A0A831R2W3"/>
<protein>
    <recommendedName>
        <fullName evidence="1">Ferric siderophore reductase C-terminal domain-containing protein</fullName>
    </recommendedName>
</protein>
<reference evidence="2" key="1">
    <citation type="journal article" date="2020" name="mSystems">
        <title>Genome- and Community-Level Interaction Insights into Carbon Utilization and Element Cycling Functions of Hydrothermarchaeota in Hydrothermal Sediment.</title>
        <authorList>
            <person name="Zhou Z."/>
            <person name="Liu Y."/>
            <person name="Xu W."/>
            <person name="Pan J."/>
            <person name="Luo Z.H."/>
            <person name="Li M."/>
        </authorList>
    </citation>
    <scope>NUCLEOTIDE SEQUENCE [LARGE SCALE GENOMIC DNA]</scope>
    <source>
        <strain evidence="2">HyVt-357</strain>
    </source>
</reference>
<organism evidence="2">
    <name type="scientific">Marinobacter antarcticus</name>
    <dbReference type="NCBI Taxonomy" id="564117"/>
    <lineage>
        <taxon>Bacteria</taxon>
        <taxon>Pseudomonadati</taxon>
        <taxon>Pseudomonadota</taxon>
        <taxon>Gammaproteobacteria</taxon>
        <taxon>Pseudomonadales</taxon>
        <taxon>Marinobacteraceae</taxon>
        <taxon>Marinobacter</taxon>
    </lineage>
</organism>
<dbReference type="Pfam" id="PF11575">
    <property type="entry name" value="FhuF_C"/>
    <property type="match status" value="1"/>
</dbReference>
<evidence type="ECO:0000313" key="2">
    <source>
        <dbReference type="EMBL" id="HEA51064.1"/>
    </source>
</evidence>
<dbReference type="EMBL" id="DRGY01000016">
    <property type="protein sequence ID" value="HEA51064.1"/>
    <property type="molecule type" value="Genomic_DNA"/>
</dbReference>
<evidence type="ECO:0000259" key="1">
    <source>
        <dbReference type="Pfam" id="PF11575"/>
    </source>
</evidence>
<dbReference type="RefSeq" id="WP_414674192.1">
    <property type="nucleotide sequence ID" value="NZ_DRGY01000016.1"/>
</dbReference>
<comment type="caution">
    <text evidence="2">The sequence shown here is derived from an EMBL/GenBank/DDBJ whole genome shotgun (WGS) entry which is preliminary data.</text>
</comment>
<dbReference type="InterPro" id="IPR024726">
    <property type="entry name" value="FhuF_C"/>
</dbReference>
<accession>A0A831R2W3</accession>
<dbReference type="Proteomes" id="UP000885748">
    <property type="component" value="Unassembled WGS sequence"/>
</dbReference>
<dbReference type="GO" id="GO:0051537">
    <property type="term" value="F:2 iron, 2 sulfur cluster binding"/>
    <property type="evidence" value="ECO:0007669"/>
    <property type="project" value="InterPro"/>
</dbReference>
<feature type="domain" description="Ferric siderophore reductase C-terminal" evidence="1">
    <location>
        <begin position="27"/>
        <end position="47"/>
    </location>
</feature>
<name>A0A831R2W3_9GAMM</name>
<gene>
    <name evidence="2" type="ORF">ENI00_01820</name>
</gene>
<sequence length="51" mass="6035">MDGRRNPLFQPVNYLIATTGEGHDRRRRLCCIRYLIPELDYCSNCPLIRKP</sequence>